<proteinExistence type="predicted"/>
<feature type="region of interest" description="Disordered" evidence="1">
    <location>
        <begin position="14"/>
        <end position="33"/>
    </location>
</feature>
<evidence type="ECO:0000256" key="1">
    <source>
        <dbReference type="SAM" id="MobiDB-lite"/>
    </source>
</evidence>
<keyword evidence="3" id="KW-1185">Reference proteome</keyword>
<organism evidence="2 3">
    <name type="scientific">Streptomyces liliifuscus</name>
    <dbReference type="NCBI Taxonomy" id="2797636"/>
    <lineage>
        <taxon>Bacteria</taxon>
        <taxon>Bacillati</taxon>
        <taxon>Actinomycetota</taxon>
        <taxon>Actinomycetes</taxon>
        <taxon>Kitasatosporales</taxon>
        <taxon>Streptomycetaceae</taxon>
        <taxon>Streptomyces</taxon>
    </lineage>
</organism>
<evidence type="ECO:0000313" key="3">
    <source>
        <dbReference type="Proteomes" id="UP000595636"/>
    </source>
</evidence>
<sequence>MRKQGDLGDYLRSVIASTPPPAKPKPAPLVAAPDPGYRIAHAGGWPIGTAATGPTPTHGRCTCQLCAQAAVVQLPQPHQHQEGEAA</sequence>
<evidence type="ECO:0000313" key="2">
    <source>
        <dbReference type="EMBL" id="QQM45125.1"/>
    </source>
</evidence>
<dbReference type="EMBL" id="CP066831">
    <property type="protein sequence ID" value="QQM45125.1"/>
    <property type="molecule type" value="Genomic_DNA"/>
</dbReference>
<dbReference type="RefSeq" id="WP_200399934.1">
    <property type="nucleotide sequence ID" value="NZ_CP066831.1"/>
</dbReference>
<gene>
    <name evidence="2" type="ORF">JEQ17_40835</name>
</gene>
<feature type="compositionally biased region" description="Pro residues" evidence="1">
    <location>
        <begin position="18"/>
        <end position="27"/>
    </location>
</feature>
<dbReference type="KEGG" id="slf:JEQ17_40835"/>
<dbReference type="AlphaFoldDB" id="A0A7T7L288"/>
<name>A0A7T7L288_9ACTN</name>
<protein>
    <submittedName>
        <fullName evidence="2">Uncharacterized protein</fullName>
    </submittedName>
</protein>
<reference evidence="2 3" key="1">
    <citation type="submission" date="2020-12" db="EMBL/GenBank/DDBJ databases">
        <title>A novel species.</title>
        <authorList>
            <person name="Li K."/>
        </authorList>
    </citation>
    <scope>NUCLEOTIDE SEQUENCE [LARGE SCALE GENOMIC DNA]</scope>
    <source>
        <strain evidence="2 3">ZYC-3</strain>
    </source>
</reference>
<accession>A0A7T7L288</accession>
<dbReference type="Proteomes" id="UP000595636">
    <property type="component" value="Chromosome"/>
</dbReference>